<reference evidence="2 3" key="1">
    <citation type="journal article" date="2018" name="Sci. Rep.">
        <title>Comparative analysis of the Pocillopora damicornis genome highlights role of immune system in coral evolution.</title>
        <authorList>
            <person name="Cunning R."/>
            <person name="Bay R.A."/>
            <person name="Gillette P."/>
            <person name="Baker A.C."/>
            <person name="Traylor-Knowles N."/>
        </authorList>
    </citation>
    <scope>NUCLEOTIDE SEQUENCE [LARGE SCALE GENOMIC DNA]</scope>
    <source>
        <strain evidence="2">RSMAS</strain>
        <tissue evidence="2">Whole animal</tissue>
    </source>
</reference>
<protein>
    <submittedName>
        <fullName evidence="2">Uncharacterized protein</fullName>
    </submittedName>
</protein>
<comment type="caution">
    <text evidence="2">The sequence shown here is derived from an EMBL/GenBank/DDBJ whole genome shotgun (WGS) entry which is preliminary data.</text>
</comment>
<accession>A0A3M6U2T9</accession>
<organism evidence="2 3">
    <name type="scientific">Pocillopora damicornis</name>
    <name type="common">Cauliflower coral</name>
    <name type="synonym">Millepora damicornis</name>
    <dbReference type="NCBI Taxonomy" id="46731"/>
    <lineage>
        <taxon>Eukaryota</taxon>
        <taxon>Metazoa</taxon>
        <taxon>Cnidaria</taxon>
        <taxon>Anthozoa</taxon>
        <taxon>Hexacorallia</taxon>
        <taxon>Scleractinia</taxon>
        <taxon>Astrocoeniina</taxon>
        <taxon>Pocilloporidae</taxon>
        <taxon>Pocillopora</taxon>
    </lineage>
</organism>
<proteinExistence type="predicted"/>
<sequence>MKVVVDGIPDKIYSQGMKTRDMWEEVFRRFGKENSAIKATEFYAGDRFSLFIDLKSMRDNDPHGSGLRLVDTKEGSPGKSSLMLSSSS</sequence>
<dbReference type="EMBL" id="RCHS01002370">
    <property type="protein sequence ID" value="RMX47798.1"/>
    <property type="molecule type" value="Genomic_DNA"/>
</dbReference>
<gene>
    <name evidence="2" type="ORF">pdam_00008530</name>
</gene>
<evidence type="ECO:0000313" key="3">
    <source>
        <dbReference type="Proteomes" id="UP000275408"/>
    </source>
</evidence>
<evidence type="ECO:0000256" key="1">
    <source>
        <dbReference type="SAM" id="MobiDB-lite"/>
    </source>
</evidence>
<keyword evidence="3" id="KW-1185">Reference proteome</keyword>
<name>A0A3M6U2T9_POCDA</name>
<evidence type="ECO:0000313" key="2">
    <source>
        <dbReference type="EMBL" id="RMX47798.1"/>
    </source>
</evidence>
<feature type="region of interest" description="Disordered" evidence="1">
    <location>
        <begin position="62"/>
        <end position="88"/>
    </location>
</feature>
<dbReference type="AlphaFoldDB" id="A0A3M6U2T9"/>
<dbReference type="Proteomes" id="UP000275408">
    <property type="component" value="Unassembled WGS sequence"/>
</dbReference>